<proteinExistence type="predicted"/>
<sequence length="87" mass="10227">MKLNKLPENHPLYSERAAARYLGISTRTLRELPIPRVELLRDDKPNAQGHIRKRRFIRYEQLHLDAFRREHITTPEGWNVNAPAMAA</sequence>
<accession>A0A1Y1QJW7</accession>
<gene>
    <name evidence="1" type="ORF">BWK73_27990</name>
</gene>
<protein>
    <recommendedName>
        <fullName evidence="3">DNA-binding protein</fullName>
    </recommendedName>
</protein>
<evidence type="ECO:0008006" key="3">
    <source>
        <dbReference type="Google" id="ProtNLM"/>
    </source>
</evidence>
<dbReference type="Proteomes" id="UP000192491">
    <property type="component" value="Unassembled WGS sequence"/>
</dbReference>
<dbReference type="AlphaFoldDB" id="A0A1Y1QJW7"/>
<name>A0A1Y1QJW7_9GAMM</name>
<evidence type="ECO:0000313" key="2">
    <source>
        <dbReference type="Proteomes" id="UP000192491"/>
    </source>
</evidence>
<evidence type="ECO:0000313" key="1">
    <source>
        <dbReference type="EMBL" id="OQX07486.1"/>
    </source>
</evidence>
<dbReference type="EMBL" id="MTEJ01000208">
    <property type="protein sequence ID" value="OQX07486.1"/>
    <property type="molecule type" value="Genomic_DNA"/>
</dbReference>
<organism evidence="1 2">
    <name type="scientific">Thiothrix lacustris</name>
    <dbReference type="NCBI Taxonomy" id="525917"/>
    <lineage>
        <taxon>Bacteria</taxon>
        <taxon>Pseudomonadati</taxon>
        <taxon>Pseudomonadota</taxon>
        <taxon>Gammaproteobacteria</taxon>
        <taxon>Thiotrichales</taxon>
        <taxon>Thiotrichaceae</taxon>
        <taxon>Thiothrix</taxon>
    </lineage>
</organism>
<reference evidence="1 2" key="1">
    <citation type="submission" date="2017-01" db="EMBL/GenBank/DDBJ databases">
        <title>Novel large sulfur bacteria in the metagenomes of groundwater-fed chemosynthetic microbial mats in the Lake Huron basin.</title>
        <authorList>
            <person name="Sharrar A.M."/>
            <person name="Flood B.E."/>
            <person name="Bailey J.V."/>
            <person name="Jones D.S."/>
            <person name="Biddanda B."/>
            <person name="Ruberg S.A."/>
            <person name="Marcus D.N."/>
            <person name="Dick G.J."/>
        </authorList>
    </citation>
    <scope>NUCLEOTIDE SEQUENCE [LARGE SCALE GENOMIC DNA]</scope>
    <source>
        <strain evidence="1">A8</strain>
    </source>
</reference>
<comment type="caution">
    <text evidence="1">The sequence shown here is derived from an EMBL/GenBank/DDBJ whole genome shotgun (WGS) entry which is preliminary data.</text>
</comment>